<dbReference type="EMBL" id="DVLW01000092">
    <property type="protein sequence ID" value="HIT94198.1"/>
    <property type="molecule type" value="Genomic_DNA"/>
</dbReference>
<comment type="caution">
    <text evidence="5">The sequence shown here is derived from an EMBL/GenBank/DDBJ whole genome shotgun (WGS) entry which is preliminary data.</text>
</comment>
<sequence>MSTIREVAALAGVSLSTVSIVINGQAQARKITPATCEKVWDAVRELDYKPNIAARKLRLSADSESVTIALFWANDFRTTMLSRFLQGMQRQIIGDSSIELVVMTYLSGQLSHQRSLLDGRRFHAAIIANASEEDMAFLEQTELNFPVVLYNRESSRYPCVTVDEQQMGRIAAEELLKRGHRNICALTSSGNFAYMRQRDEGLFNAYQQAGYPIYADRIIQTDSSLSGGAAACRKALESRIPCSAIYCASDAIALGALRTLYDCKIRVPEQMSVISIGNGESSYAAYAMPALSNVYLPMETMAEKCLELARKAIDTHTITQGQTICLPTPFQLRESLGEAPHRQA</sequence>
<dbReference type="GO" id="GO:0000976">
    <property type="term" value="F:transcription cis-regulatory region binding"/>
    <property type="evidence" value="ECO:0007669"/>
    <property type="project" value="TreeGrafter"/>
</dbReference>
<gene>
    <name evidence="5" type="ORF">IAC43_03360</name>
</gene>
<keyword evidence="2 5" id="KW-0238">DNA-binding</keyword>
<evidence type="ECO:0000313" key="5">
    <source>
        <dbReference type="EMBL" id="HIT94198.1"/>
    </source>
</evidence>
<dbReference type="GO" id="GO:0003700">
    <property type="term" value="F:DNA-binding transcription factor activity"/>
    <property type="evidence" value="ECO:0007669"/>
    <property type="project" value="TreeGrafter"/>
</dbReference>
<name>A0A9D1KQN5_9FIRM</name>
<keyword evidence="1" id="KW-0805">Transcription regulation</keyword>
<reference evidence="5" key="2">
    <citation type="journal article" date="2021" name="PeerJ">
        <title>Extensive microbial diversity within the chicken gut microbiome revealed by metagenomics and culture.</title>
        <authorList>
            <person name="Gilroy R."/>
            <person name="Ravi A."/>
            <person name="Getino M."/>
            <person name="Pursley I."/>
            <person name="Horton D.L."/>
            <person name="Alikhan N.F."/>
            <person name="Baker D."/>
            <person name="Gharbi K."/>
            <person name="Hall N."/>
            <person name="Watson M."/>
            <person name="Adriaenssens E.M."/>
            <person name="Foster-Nyarko E."/>
            <person name="Jarju S."/>
            <person name="Secka A."/>
            <person name="Antonio M."/>
            <person name="Oren A."/>
            <person name="Chaudhuri R.R."/>
            <person name="La Ragione R."/>
            <person name="Hildebrand F."/>
            <person name="Pallen M.J."/>
        </authorList>
    </citation>
    <scope>NUCLEOTIDE SEQUENCE</scope>
    <source>
        <strain evidence="5">ChiBcec7-5410</strain>
    </source>
</reference>
<dbReference type="Gene3D" id="1.10.260.40">
    <property type="entry name" value="lambda repressor-like DNA-binding domains"/>
    <property type="match status" value="1"/>
</dbReference>
<dbReference type="CDD" id="cd01392">
    <property type="entry name" value="HTH_LacI"/>
    <property type="match status" value="1"/>
</dbReference>
<accession>A0A9D1KQN5</accession>
<evidence type="ECO:0000313" key="6">
    <source>
        <dbReference type="Proteomes" id="UP000824160"/>
    </source>
</evidence>
<dbReference type="PROSITE" id="PS50932">
    <property type="entry name" value="HTH_LACI_2"/>
    <property type="match status" value="1"/>
</dbReference>
<proteinExistence type="predicted"/>
<dbReference type="InterPro" id="IPR000843">
    <property type="entry name" value="HTH_LacI"/>
</dbReference>
<dbReference type="PROSITE" id="PS00356">
    <property type="entry name" value="HTH_LACI_1"/>
    <property type="match status" value="1"/>
</dbReference>
<dbReference type="InterPro" id="IPR028082">
    <property type="entry name" value="Peripla_BP_I"/>
</dbReference>
<evidence type="ECO:0000256" key="3">
    <source>
        <dbReference type="ARBA" id="ARBA00023163"/>
    </source>
</evidence>
<organism evidence="5 6">
    <name type="scientific">Candidatus Faecivivens stercoripullorum</name>
    <dbReference type="NCBI Taxonomy" id="2840805"/>
    <lineage>
        <taxon>Bacteria</taxon>
        <taxon>Bacillati</taxon>
        <taxon>Bacillota</taxon>
        <taxon>Clostridia</taxon>
        <taxon>Eubacteriales</taxon>
        <taxon>Oscillospiraceae</taxon>
        <taxon>Oscillospiraceae incertae sedis</taxon>
        <taxon>Candidatus Faecivivens</taxon>
    </lineage>
</organism>
<feature type="domain" description="HTH lacI-type" evidence="4">
    <location>
        <begin position="2"/>
        <end position="59"/>
    </location>
</feature>
<dbReference type="Pfam" id="PF00356">
    <property type="entry name" value="LacI"/>
    <property type="match status" value="1"/>
</dbReference>
<dbReference type="Proteomes" id="UP000824160">
    <property type="component" value="Unassembled WGS sequence"/>
</dbReference>
<dbReference type="Gene3D" id="3.40.50.2300">
    <property type="match status" value="2"/>
</dbReference>
<evidence type="ECO:0000256" key="2">
    <source>
        <dbReference type="ARBA" id="ARBA00023125"/>
    </source>
</evidence>
<dbReference type="SUPFAM" id="SSF53822">
    <property type="entry name" value="Periplasmic binding protein-like I"/>
    <property type="match status" value="1"/>
</dbReference>
<dbReference type="SUPFAM" id="SSF47413">
    <property type="entry name" value="lambda repressor-like DNA-binding domains"/>
    <property type="match status" value="1"/>
</dbReference>
<dbReference type="InterPro" id="IPR046335">
    <property type="entry name" value="LacI/GalR-like_sensor"/>
</dbReference>
<dbReference type="PANTHER" id="PTHR30146">
    <property type="entry name" value="LACI-RELATED TRANSCRIPTIONAL REPRESSOR"/>
    <property type="match status" value="1"/>
</dbReference>
<dbReference type="AlphaFoldDB" id="A0A9D1KQN5"/>
<protein>
    <submittedName>
        <fullName evidence="5">LacI family DNA-binding transcriptional regulator</fullName>
    </submittedName>
</protein>
<dbReference type="Pfam" id="PF13377">
    <property type="entry name" value="Peripla_BP_3"/>
    <property type="match status" value="1"/>
</dbReference>
<dbReference type="SMART" id="SM00354">
    <property type="entry name" value="HTH_LACI"/>
    <property type="match status" value="1"/>
</dbReference>
<dbReference type="PANTHER" id="PTHR30146:SF67">
    <property type="entry name" value="HTH-TYPE TRANSCRIPTIONAL REGULATOR ASCG"/>
    <property type="match status" value="1"/>
</dbReference>
<reference evidence="5" key="1">
    <citation type="submission" date="2020-10" db="EMBL/GenBank/DDBJ databases">
        <authorList>
            <person name="Gilroy R."/>
        </authorList>
    </citation>
    <scope>NUCLEOTIDE SEQUENCE</scope>
    <source>
        <strain evidence="5">ChiBcec7-5410</strain>
    </source>
</reference>
<dbReference type="InterPro" id="IPR010982">
    <property type="entry name" value="Lambda_DNA-bd_dom_sf"/>
</dbReference>
<evidence type="ECO:0000256" key="1">
    <source>
        <dbReference type="ARBA" id="ARBA00023015"/>
    </source>
</evidence>
<evidence type="ECO:0000259" key="4">
    <source>
        <dbReference type="PROSITE" id="PS50932"/>
    </source>
</evidence>
<keyword evidence="3" id="KW-0804">Transcription</keyword>